<dbReference type="InterPro" id="IPR011042">
    <property type="entry name" value="6-blade_b-propeller_TolB-like"/>
</dbReference>
<sequence>MRKRRKIFMKQKEMRLSIASLLLVLSGMLLTACQTNGQSGSNESDTAERDKQSVRNNDITDMNEANYEHHDKDERDAMPLKEVTPDEWQVEVLAENLNIPWALNVHEDVIFMTDREGHIIEIENGETTQSELQTSTPVAHIGEGGLLGFVLAEDFFDTGEAYAYYTYQTDEGHFENRIVRVEQQHNNGWSETEILLDNIPGAEIHNGGRLAVGPDGMLYAAIGDADIPDAAQDESNLAGTILRMTPEGDIPEDNPIEGSYVYSYGHRNPQGLAWRNNGEMYSSEHGAVGHDEINIIESGHNYGWPVIEGDETEEGMEEPLIHSGEDTWAPSGVTFWEEQLLVTGLRGEALYLFDEEGEEMIDIFSGEGRLRDVTYDGDALYVITNNRDGRGQPKENDDRLLKLTLNQ</sequence>
<protein>
    <submittedName>
        <fullName evidence="4">PQQ-dependent sugar dehydrogenase</fullName>
    </submittedName>
</protein>
<keyword evidence="2" id="KW-0732">Signal</keyword>
<gene>
    <name evidence="4" type="ORF">HXA33_02405</name>
</gene>
<dbReference type="Proteomes" id="UP001057753">
    <property type="component" value="Unassembled WGS sequence"/>
</dbReference>
<comment type="caution">
    <text evidence="4">The sequence shown here is derived from an EMBL/GenBank/DDBJ whole genome shotgun (WGS) entry which is preliminary data.</text>
</comment>
<dbReference type="PANTHER" id="PTHR19328:SF13">
    <property type="entry name" value="HIPL1 PROTEIN"/>
    <property type="match status" value="1"/>
</dbReference>
<feature type="domain" description="Glucose/Sorbosone dehydrogenase" evidence="3">
    <location>
        <begin position="97"/>
        <end position="390"/>
    </location>
</feature>
<name>A0A9Q4FV42_SALAG</name>
<evidence type="ECO:0000256" key="1">
    <source>
        <dbReference type="SAM" id="MobiDB-lite"/>
    </source>
</evidence>
<organism evidence="4 5">
    <name type="scientific">Salipaludibacillus agaradhaerens</name>
    <name type="common">Bacillus agaradhaerens</name>
    <dbReference type="NCBI Taxonomy" id="76935"/>
    <lineage>
        <taxon>Bacteria</taxon>
        <taxon>Bacillati</taxon>
        <taxon>Bacillota</taxon>
        <taxon>Bacilli</taxon>
        <taxon>Bacillales</taxon>
        <taxon>Bacillaceae</taxon>
    </lineage>
</organism>
<dbReference type="Gene3D" id="2.120.10.30">
    <property type="entry name" value="TolB, C-terminal domain"/>
    <property type="match status" value="1"/>
</dbReference>
<proteinExistence type="predicted"/>
<dbReference type="PROSITE" id="PS51257">
    <property type="entry name" value="PROKAR_LIPOPROTEIN"/>
    <property type="match status" value="1"/>
</dbReference>
<keyword evidence="5" id="KW-1185">Reference proteome</keyword>
<feature type="chain" id="PRO_5040119759" evidence="2">
    <location>
        <begin position="32"/>
        <end position="407"/>
    </location>
</feature>
<dbReference type="EMBL" id="JABXYM010000001">
    <property type="protein sequence ID" value="MCR6095385.1"/>
    <property type="molecule type" value="Genomic_DNA"/>
</dbReference>
<evidence type="ECO:0000256" key="2">
    <source>
        <dbReference type="SAM" id="SignalP"/>
    </source>
</evidence>
<evidence type="ECO:0000313" key="5">
    <source>
        <dbReference type="Proteomes" id="UP001057753"/>
    </source>
</evidence>
<dbReference type="SUPFAM" id="SSF50952">
    <property type="entry name" value="Soluble quinoprotein glucose dehydrogenase"/>
    <property type="match status" value="1"/>
</dbReference>
<dbReference type="InterPro" id="IPR012938">
    <property type="entry name" value="Glc/Sorbosone_DH"/>
</dbReference>
<evidence type="ECO:0000259" key="3">
    <source>
        <dbReference type="Pfam" id="PF07995"/>
    </source>
</evidence>
<reference evidence="4" key="1">
    <citation type="submission" date="2020-06" db="EMBL/GenBank/DDBJ databases">
        <title>Insight into the genomes of haloalkaliphilic bacilli from Kenyan soda lakes.</title>
        <authorList>
            <person name="Mwirichia R."/>
            <person name="Villamizar G.C."/>
            <person name="Poehlein A."/>
            <person name="Mugweru J."/>
            <person name="Kipnyargis A."/>
            <person name="Kiplimo D."/>
            <person name="Orwa P."/>
            <person name="Daniel R."/>
        </authorList>
    </citation>
    <scope>NUCLEOTIDE SEQUENCE</scope>
    <source>
        <strain evidence="4">B1096_S55</strain>
    </source>
</reference>
<feature type="region of interest" description="Disordered" evidence="1">
    <location>
        <begin position="36"/>
        <end position="60"/>
    </location>
</feature>
<accession>A0A9Q4FV42</accession>
<dbReference type="PANTHER" id="PTHR19328">
    <property type="entry name" value="HEDGEHOG-INTERACTING PROTEIN"/>
    <property type="match status" value="1"/>
</dbReference>
<dbReference type="InterPro" id="IPR011041">
    <property type="entry name" value="Quinoprot_gluc/sorb_DH_b-prop"/>
</dbReference>
<evidence type="ECO:0000313" key="4">
    <source>
        <dbReference type="EMBL" id="MCR6095385.1"/>
    </source>
</evidence>
<dbReference type="AlphaFoldDB" id="A0A9Q4FV42"/>
<feature type="signal peptide" evidence="2">
    <location>
        <begin position="1"/>
        <end position="31"/>
    </location>
</feature>
<dbReference type="Pfam" id="PF07995">
    <property type="entry name" value="GSDH"/>
    <property type="match status" value="1"/>
</dbReference>